<keyword evidence="3" id="KW-1185">Reference proteome</keyword>
<dbReference type="Proteomes" id="UP000298652">
    <property type="component" value="Chromosome 3"/>
</dbReference>
<dbReference type="EMBL" id="CM016554">
    <property type="protein sequence ID" value="TKW29842.1"/>
    <property type="molecule type" value="Genomic_DNA"/>
</dbReference>
<feature type="region of interest" description="Disordered" evidence="1">
    <location>
        <begin position="1"/>
        <end position="103"/>
    </location>
</feature>
<proteinExistence type="predicted"/>
<feature type="compositionally biased region" description="Basic residues" evidence="1">
    <location>
        <begin position="21"/>
        <end position="31"/>
    </location>
</feature>
<gene>
    <name evidence="2" type="ORF">SEVIR_3G421500v2</name>
</gene>
<organism evidence="2 3">
    <name type="scientific">Setaria viridis</name>
    <name type="common">Green bristlegrass</name>
    <name type="synonym">Setaria italica subsp. viridis</name>
    <dbReference type="NCBI Taxonomy" id="4556"/>
    <lineage>
        <taxon>Eukaryota</taxon>
        <taxon>Viridiplantae</taxon>
        <taxon>Streptophyta</taxon>
        <taxon>Embryophyta</taxon>
        <taxon>Tracheophyta</taxon>
        <taxon>Spermatophyta</taxon>
        <taxon>Magnoliopsida</taxon>
        <taxon>Liliopsida</taxon>
        <taxon>Poales</taxon>
        <taxon>Poaceae</taxon>
        <taxon>PACMAD clade</taxon>
        <taxon>Panicoideae</taxon>
        <taxon>Panicodae</taxon>
        <taxon>Paniceae</taxon>
        <taxon>Cenchrinae</taxon>
        <taxon>Setaria</taxon>
    </lineage>
</organism>
<dbReference type="Gramene" id="TKW29842">
    <property type="protein sequence ID" value="TKW29842"/>
    <property type="gene ID" value="SEVIR_3G421500v2"/>
</dbReference>
<reference evidence="2" key="1">
    <citation type="submission" date="2019-03" db="EMBL/GenBank/DDBJ databases">
        <title>WGS assembly of Setaria viridis.</title>
        <authorList>
            <person name="Huang P."/>
            <person name="Jenkins J."/>
            <person name="Grimwood J."/>
            <person name="Barry K."/>
            <person name="Healey A."/>
            <person name="Mamidi S."/>
            <person name="Sreedasyam A."/>
            <person name="Shu S."/>
            <person name="Feldman M."/>
            <person name="Wu J."/>
            <person name="Yu Y."/>
            <person name="Chen C."/>
            <person name="Johnson J."/>
            <person name="Rokhsar D."/>
            <person name="Baxter I."/>
            <person name="Schmutz J."/>
            <person name="Brutnell T."/>
            <person name="Kellogg E."/>
        </authorList>
    </citation>
    <scope>NUCLEOTIDE SEQUENCE [LARGE SCALE GENOMIC DNA]</scope>
</reference>
<evidence type="ECO:0000313" key="2">
    <source>
        <dbReference type="EMBL" id="TKW29842.1"/>
    </source>
</evidence>
<accession>A0A4U6VLE2</accession>
<evidence type="ECO:0000256" key="1">
    <source>
        <dbReference type="SAM" id="MobiDB-lite"/>
    </source>
</evidence>
<evidence type="ECO:0000313" key="3">
    <source>
        <dbReference type="Proteomes" id="UP000298652"/>
    </source>
</evidence>
<name>A0A4U6VLE2_SETVI</name>
<sequence>MERVQVKLVEEVAGDGDMRGVAHKRHRKHEVPKKEERTKKHKGPKKEEERTKKPKGHKKEERTKQHKGPKEEEEEEERTKKPKGPKKEERTKQHKRNLAMKLNGDEALKLKGDEVMAKLMGAGSEQEGGKRRKTLRLSQELLEYLRTKEVMGFIATEMPRPVWPNISGELFDQKLKEEIAAQFKENREFDAYVLYQYRTKGYAEIDLTDDDEEEEEV</sequence>
<protein>
    <submittedName>
        <fullName evidence="2">Uncharacterized protein</fullName>
    </submittedName>
</protein>
<dbReference type="AlphaFoldDB" id="A0A4U6VLE2"/>
<feature type="compositionally biased region" description="Basic and acidic residues" evidence="1">
    <location>
        <begin position="1"/>
        <end position="20"/>
    </location>
</feature>